<dbReference type="EMBL" id="CM046102">
    <property type="protein sequence ID" value="KAI8440410.1"/>
    <property type="molecule type" value="Genomic_DNA"/>
</dbReference>
<reference evidence="1 2" key="1">
    <citation type="journal article" date="2022" name="Genome Biol. Evol.">
        <title>The Spruce Budworm Genome: Reconstructing the Evolutionary History of Antifreeze Proteins.</title>
        <authorList>
            <person name="Beliveau C."/>
            <person name="Gagne P."/>
            <person name="Picq S."/>
            <person name="Vernygora O."/>
            <person name="Keeling C.I."/>
            <person name="Pinkney K."/>
            <person name="Doucet D."/>
            <person name="Wen F."/>
            <person name="Johnston J.S."/>
            <person name="Maaroufi H."/>
            <person name="Boyle B."/>
            <person name="Laroche J."/>
            <person name="Dewar K."/>
            <person name="Juretic N."/>
            <person name="Blackburn G."/>
            <person name="Nisole A."/>
            <person name="Brunet B."/>
            <person name="Brandao M."/>
            <person name="Lumley L."/>
            <person name="Duan J."/>
            <person name="Quan G."/>
            <person name="Lucarotti C.J."/>
            <person name="Roe A.D."/>
            <person name="Sperling F.A.H."/>
            <person name="Levesque R.C."/>
            <person name="Cusson M."/>
        </authorList>
    </citation>
    <scope>NUCLEOTIDE SEQUENCE [LARGE SCALE GENOMIC DNA]</scope>
    <source>
        <strain evidence="1">Glfc:IPQL:Cfum</strain>
    </source>
</reference>
<keyword evidence="2" id="KW-1185">Reference proteome</keyword>
<name>A0ACC0KVS5_CHOFU</name>
<evidence type="ECO:0000313" key="1">
    <source>
        <dbReference type="EMBL" id="KAI8440410.1"/>
    </source>
</evidence>
<gene>
    <name evidence="1" type="ORF">MSG28_001731</name>
</gene>
<comment type="caution">
    <text evidence="1">The sequence shown here is derived from an EMBL/GenBank/DDBJ whole genome shotgun (WGS) entry which is preliminary data.</text>
</comment>
<evidence type="ECO:0000313" key="2">
    <source>
        <dbReference type="Proteomes" id="UP001064048"/>
    </source>
</evidence>
<accession>A0ACC0KVS5</accession>
<proteinExistence type="predicted"/>
<sequence>MDHIIFILLVAFAYVKCESSNGYKFNNGNGAASFGELLKPPPLPLSHLQPVPFHGGASRSQRQNVDTGYHYQPPPPPPPPPALPTSDFKFPAPFYKNPSFPIQSSSFGFSSTSLGQVSSSYNSVSTSYGVPSSTYKQPSSLYGVPSSTYGAPSSTYELASSTYGSPSSSYGISSSTYGTPTSTTPAPSFYTPHPLSSTYLPATTSYQPEALNNELPQVNQAEIIKNSQPADGLELPKASPPQGFRNSYGEPIFNNYAGDAPYPVSATAAESTKIRTEVLPSDGTKNLQVNGSLALANPAPFTLNRGRNIHTLQPVALPNLSVNPLPPIFNARPFRPLSPLKFPPNHALGINHMQQNANNVNIEQSVPIAEYTHSVEYPTSFVQSPIIDVDVPKISNQSKAYRNIPNSFIVDSIRDISSQASEDHLSATKSNQDSSFESTGADVGNDLYEPGIPTDLKFSSGNALLNHKNDFADLRGIKDEDVDKYRTESNLQNIDSPLLYLKPGAPHKEYTNFIISTTVRTNLNDYELYDDIPTTTTAAPKQSLFTSAWDESRTDYSDAFAEPTAAQEDANKPKIVQIIIPYTTKQEKEQTNQFDQNPEEWISTPEDDYQARKVPTVTESYLNYDSGTESYTTISTTTEEPANTDKENYESGKLNTPAILNDLYDVKEPPFDIIKLQHNIDDWTEQEFSKRFKTQSQRSRTNGKYAKQIPDEYFTTNSPVTQYLTPSTYEFYDHEGSSSVRHSVTDDDSSKSYREYNNIDRTKKKKKDRESDDPEELQKLHIYTAASSFRSTSTTPAPWGKIETSISPLTKEKVYVVTSKPWMNTENVTNNWEHDVESFESKKTDKDNDVAFSDSLPFHSPRFSNRPSFTTGGKIEAATSESSFGFSRNWHQRINELENLKQNNSTSLPEGSQHKSTNKEEV</sequence>
<organism evidence="1 2">
    <name type="scientific">Choristoneura fumiferana</name>
    <name type="common">Spruce budworm moth</name>
    <name type="synonym">Archips fumiferana</name>
    <dbReference type="NCBI Taxonomy" id="7141"/>
    <lineage>
        <taxon>Eukaryota</taxon>
        <taxon>Metazoa</taxon>
        <taxon>Ecdysozoa</taxon>
        <taxon>Arthropoda</taxon>
        <taxon>Hexapoda</taxon>
        <taxon>Insecta</taxon>
        <taxon>Pterygota</taxon>
        <taxon>Neoptera</taxon>
        <taxon>Endopterygota</taxon>
        <taxon>Lepidoptera</taxon>
        <taxon>Glossata</taxon>
        <taxon>Ditrysia</taxon>
        <taxon>Tortricoidea</taxon>
        <taxon>Tortricidae</taxon>
        <taxon>Tortricinae</taxon>
        <taxon>Choristoneura</taxon>
    </lineage>
</organism>
<protein>
    <submittedName>
        <fullName evidence="1">Uncharacterized protein</fullName>
    </submittedName>
</protein>
<dbReference type="Proteomes" id="UP001064048">
    <property type="component" value="Chromosome 2"/>
</dbReference>